<evidence type="ECO:0000256" key="2">
    <source>
        <dbReference type="SAM" id="Phobius"/>
    </source>
</evidence>
<evidence type="ECO:0000256" key="1">
    <source>
        <dbReference type="SAM" id="MobiDB-lite"/>
    </source>
</evidence>
<feature type="region of interest" description="Disordered" evidence="1">
    <location>
        <begin position="309"/>
        <end position="341"/>
    </location>
</feature>
<dbReference type="InterPro" id="IPR024735">
    <property type="entry name" value="TcpC"/>
</dbReference>
<evidence type="ECO:0000313" key="4">
    <source>
        <dbReference type="Proteomes" id="UP001597419"/>
    </source>
</evidence>
<comment type="caution">
    <text evidence="3">The sequence shown here is derived from an EMBL/GenBank/DDBJ whole genome shotgun (WGS) entry which is preliminary data.</text>
</comment>
<feature type="transmembrane region" description="Helical" evidence="2">
    <location>
        <begin position="38"/>
        <end position="58"/>
    </location>
</feature>
<sequence>MSRRARSRTRAAHVLGRLLPDAAVEPAMRAATRRGGTLLAWAVIVASPLATLAGLLLLRPTPPPPLGGDVPVAQRAPQGWAEMYVRSWLSASRDDSAGLEAFYPAGMKTQRTVGTQVPVDTATVSVTSPRAGEWSVVVAVNLLTQQPNGKHTAKLTCVQVSLLEATTPAGAAYAAAALPSPVACPATLEAPALGYPETAELTGPIGQSVLGFLTSYLAGQGGLDRYTSPGSPLAPVAPPPYAAVQLAELRTHEKFEPGQAARPLDRTDTHVLARAWGYDATGQVTVLDYALTLAARAGRWEISQIDPVPLLAAPPSPTGSPAASVPNGSSPAPAAPPRTGG</sequence>
<proteinExistence type="predicted"/>
<keyword evidence="2" id="KW-1133">Transmembrane helix</keyword>
<keyword evidence="2" id="KW-0812">Transmembrane</keyword>
<keyword evidence="4" id="KW-1185">Reference proteome</keyword>
<name>A0ABW5GVB9_9PSEU</name>
<organism evidence="3 4">
    <name type="scientific">Amycolatopsis samaneae</name>
    <dbReference type="NCBI Taxonomy" id="664691"/>
    <lineage>
        <taxon>Bacteria</taxon>
        <taxon>Bacillati</taxon>
        <taxon>Actinomycetota</taxon>
        <taxon>Actinomycetes</taxon>
        <taxon>Pseudonocardiales</taxon>
        <taxon>Pseudonocardiaceae</taxon>
        <taxon>Amycolatopsis</taxon>
    </lineage>
</organism>
<dbReference type="RefSeq" id="WP_345399934.1">
    <property type="nucleotide sequence ID" value="NZ_BAABHG010000010.1"/>
</dbReference>
<dbReference type="Proteomes" id="UP001597419">
    <property type="component" value="Unassembled WGS sequence"/>
</dbReference>
<evidence type="ECO:0000313" key="3">
    <source>
        <dbReference type="EMBL" id="MFD2464768.1"/>
    </source>
</evidence>
<keyword evidence="2" id="KW-0472">Membrane</keyword>
<reference evidence="4" key="1">
    <citation type="journal article" date="2019" name="Int. J. Syst. Evol. Microbiol.">
        <title>The Global Catalogue of Microorganisms (GCM) 10K type strain sequencing project: providing services to taxonomists for standard genome sequencing and annotation.</title>
        <authorList>
            <consortium name="The Broad Institute Genomics Platform"/>
            <consortium name="The Broad Institute Genome Sequencing Center for Infectious Disease"/>
            <person name="Wu L."/>
            <person name="Ma J."/>
        </authorList>
    </citation>
    <scope>NUCLEOTIDE SEQUENCE [LARGE SCALE GENOMIC DNA]</scope>
    <source>
        <strain evidence="4">CGMCC 4.7643</strain>
    </source>
</reference>
<dbReference type="EMBL" id="JBHUKU010000028">
    <property type="protein sequence ID" value="MFD2464768.1"/>
    <property type="molecule type" value="Genomic_DNA"/>
</dbReference>
<gene>
    <name evidence="3" type="ORF">ACFSYJ_39540</name>
</gene>
<protein>
    <submittedName>
        <fullName evidence="3">Conjugal transfer protein</fullName>
    </submittedName>
</protein>
<dbReference type="Pfam" id="PF12642">
    <property type="entry name" value="TpcC"/>
    <property type="match status" value="1"/>
</dbReference>
<accession>A0ABW5GVB9</accession>
<feature type="compositionally biased region" description="Low complexity" evidence="1">
    <location>
        <begin position="319"/>
        <end position="332"/>
    </location>
</feature>